<reference evidence="1" key="2">
    <citation type="journal article" date="2020" name="Nat. Commun.">
        <title>Large-scale genome sequencing of mycorrhizal fungi provides insights into the early evolution of symbiotic traits.</title>
        <authorList>
            <person name="Miyauchi S."/>
            <person name="Kiss E."/>
            <person name="Kuo A."/>
            <person name="Drula E."/>
            <person name="Kohler A."/>
            <person name="Sanchez-Garcia M."/>
            <person name="Morin E."/>
            <person name="Andreopoulos B."/>
            <person name="Barry K.W."/>
            <person name="Bonito G."/>
            <person name="Buee M."/>
            <person name="Carver A."/>
            <person name="Chen C."/>
            <person name="Cichocki N."/>
            <person name="Clum A."/>
            <person name="Culley D."/>
            <person name="Crous P.W."/>
            <person name="Fauchery L."/>
            <person name="Girlanda M."/>
            <person name="Hayes R.D."/>
            <person name="Keri Z."/>
            <person name="LaButti K."/>
            <person name="Lipzen A."/>
            <person name="Lombard V."/>
            <person name="Magnuson J."/>
            <person name="Maillard F."/>
            <person name="Murat C."/>
            <person name="Nolan M."/>
            <person name="Ohm R.A."/>
            <person name="Pangilinan J."/>
            <person name="Pereira M.F."/>
            <person name="Perotto S."/>
            <person name="Peter M."/>
            <person name="Pfister S."/>
            <person name="Riley R."/>
            <person name="Sitrit Y."/>
            <person name="Stielow J.B."/>
            <person name="Szollosi G."/>
            <person name="Zifcakova L."/>
            <person name="Stursova M."/>
            <person name="Spatafora J.W."/>
            <person name="Tedersoo L."/>
            <person name="Vaario L.M."/>
            <person name="Yamada A."/>
            <person name="Yan M."/>
            <person name="Wang P."/>
            <person name="Xu J."/>
            <person name="Bruns T."/>
            <person name="Baldrian P."/>
            <person name="Vilgalys R."/>
            <person name="Dunand C."/>
            <person name="Henrissat B."/>
            <person name="Grigoriev I.V."/>
            <person name="Hibbett D."/>
            <person name="Nagy L.G."/>
            <person name="Martin F.M."/>
        </authorList>
    </citation>
    <scope>NUCLEOTIDE SEQUENCE</scope>
    <source>
        <strain evidence="1">P2</strain>
    </source>
</reference>
<reference evidence="1" key="1">
    <citation type="submission" date="2019-10" db="EMBL/GenBank/DDBJ databases">
        <authorList>
            <consortium name="DOE Joint Genome Institute"/>
            <person name="Kuo A."/>
            <person name="Miyauchi S."/>
            <person name="Kiss E."/>
            <person name="Drula E."/>
            <person name="Kohler A."/>
            <person name="Sanchez-Garcia M."/>
            <person name="Andreopoulos B."/>
            <person name="Barry K.W."/>
            <person name="Bonito G."/>
            <person name="Buee M."/>
            <person name="Carver A."/>
            <person name="Chen C."/>
            <person name="Cichocki N."/>
            <person name="Clum A."/>
            <person name="Culley D."/>
            <person name="Crous P.W."/>
            <person name="Fauchery L."/>
            <person name="Girlanda M."/>
            <person name="Hayes R."/>
            <person name="Keri Z."/>
            <person name="Labutti K."/>
            <person name="Lipzen A."/>
            <person name="Lombard V."/>
            <person name="Magnuson J."/>
            <person name="Maillard F."/>
            <person name="Morin E."/>
            <person name="Murat C."/>
            <person name="Nolan M."/>
            <person name="Ohm R."/>
            <person name="Pangilinan J."/>
            <person name="Pereira M."/>
            <person name="Perotto S."/>
            <person name="Peter M."/>
            <person name="Riley R."/>
            <person name="Sitrit Y."/>
            <person name="Stielow B."/>
            <person name="Szollosi G."/>
            <person name="Zifcakova L."/>
            <person name="Stursova M."/>
            <person name="Spatafora J.W."/>
            <person name="Tedersoo L."/>
            <person name="Vaario L.-M."/>
            <person name="Yamada A."/>
            <person name="Yan M."/>
            <person name="Wang P."/>
            <person name="Xu J."/>
            <person name="Bruns T."/>
            <person name="Baldrian P."/>
            <person name="Vilgalys R."/>
            <person name="Henrissat B."/>
            <person name="Grigoriev I.V."/>
            <person name="Hibbett D."/>
            <person name="Nagy L.G."/>
            <person name="Martin F.M."/>
        </authorList>
    </citation>
    <scope>NUCLEOTIDE SEQUENCE</scope>
    <source>
        <strain evidence="1">P2</strain>
    </source>
</reference>
<evidence type="ECO:0000313" key="1">
    <source>
        <dbReference type="EMBL" id="KAF9651295.1"/>
    </source>
</evidence>
<proteinExistence type="predicted"/>
<accession>A0ACB6ZNF6</accession>
<protein>
    <submittedName>
        <fullName evidence="1">Actin-like ATPase domain-containing protein</fullName>
    </submittedName>
</protein>
<organism evidence="1 2">
    <name type="scientific">Thelephora ganbajun</name>
    <name type="common">Ganba fungus</name>
    <dbReference type="NCBI Taxonomy" id="370292"/>
    <lineage>
        <taxon>Eukaryota</taxon>
        <taxon>Fungi</taxon>
        <taxon>Dikarya</taxon>
        <taxon>Basidiomycota</taxon>
        <taxon>Agaricomycotina</taxon>
        <taxon>Agaricomycetes</taxon>
        <taxon>Thelephorales</taxon>
        <taxon>Thelephoraceae</taxon>
        <taxon>Thelephora</taxon>
    </lineage>
</organism>
<comment type="caution">
    <text evidence="1">The sequence shown here is derived from an EMBL/GenBank/DDBJ whole genome shotgun (WGS) entry which is preliminary data.</text>
</comment>
<gene>
    <name evidence="1" type="ORF">BDM02DRAFT_3139215</name>
</gene>
<keyword evidence="2" id="KW-1185">Reference proteome</keyword>
<sequence length="754" mass="84861">MNEDVLEVAYLPPPILPSPQFPDSYESYRGQGTPLIIDNGATTLRFGFCTSGSPKSGPNIISKYKDRKTNKPLVLFGDAIDTEPGARNQAKTPWEGDILLNFDALENALDYAFIQLGIDTPNVDHPVMMAERLSSNLHSRALTSELMFELYTVPSLVYCVDSIMSFYHNNKPHGQFTADGLVISFNTASTSVIPILNGRGILSNAKRIPWGSSQVTEYLLRLIQLKYPTFPTRVTSSQANWMLQNFCEFSSDYPTLLRSLSNPVTLSRSGKIIQFPFSQSPVDEKTEEEQARLAERRKEQGKRLQEMAAKARIEKLEAKEKDLREMLELRDRKAQIDELEYSDMLHAEGFENDGALDFAIKKLEASLKKSKKKDGDEEPVSLTVMSVPDTHTLHQDEPANFPLVDVPDTELDEDQLKEKRKQKLLKAGWEARMKVRSEKQREKEEREADERREAEGRERDPAAWAAGLRKNQEAIINRIKDRARRKAALSDRKSAAAQARMKKIASLANDERVPKKRRKGNGDDMFGANDADWAIYRKINTAEQSSDEEEELQQLQMIEQKLLSHDPTFTIEDTHAYISTKRSALISAFKPVYDEGDPAVGKTRIHLNTERWRVCETWFSPSMAGVDSAGIGEVVQNILAAFSVAERARLAQAVFLTGGPSQLPGLAAKMESTLRPILSPEDPLRIVKALDPSTDSWRGMAGFAQTDEFARVGVTKAEYDEWGGERIKKWWGGNWNMAAQVPVWTQLGCSLDTK</sequence>
<dbReference type="EMBL" id="MU117976">
    <property type="protein sequence ID" value="KAF9651295.1"/>
    <property type="molecule type" value="Genomic_DNA"/>
</dbReference>
<name>A0ACB6ZNF6_THEGA</name>
<evidence type="ECO:0000313" key="2">
    <source>
        <dbReference type="Proteomes" id="UP000886501"/>
    </source>
</evidence>
<dbReference type="Proteomes" id="UP000886501">
    <property type="component" value="Unassembled WGS sequence"/>
</dbReference>